<dbReference type="PANTHER" id="PTHR45903:SF1">
    <property type="entry name" value="GLUTAMATE-RICH WD REPEAT-CONTAINING PROTEIN 1"/>
    <property type="match status" value="1"/>
</dbReference>
<name>A0A0D3IHA1_EMIH1</name>
<evidence type="ECO:0000259" key="5">
    <source>
        <dbReference type="Pfam" id="PF12265"/>
    </source>
</evidence>
<protein>
    <recommendedName>
        <fullName evidence="3">Glutamate-rich WD repeat-containing protein 1</fullName>
    </recommendedName>
</protein>
<accession>A0A0D3IHA1</accession>
<sequence length="400" mass="43012">MPDDGLNPSIGGRFYRAGDAIEEGEELRVDASAYDMLHRARLEWPCLSFAVVPDALGEDRAAFPHTAYFVAGTQAEARGQNRLLCLKMSAMHRTKHDDESDPESDDEEGADEDALLECQTIAHPGCAPHVCATWCEDTSVRLWDLSHQLGNLHAPGKGGGGASARGEPLKTFGGHGDEGYALDWSPVASGALASADCAGKIHAWRGSAGGGWAVDAAPYEGHVGSVEDVQWSPVEAGVFMSCGVDSSVRVWDRRARDTSAGASAITVDEQHGADVNVISWSKQVNYLVVSGADDGSFRVWDLRSIRSGEPVALFTWHRGPITSVEWSPHESSTIAVTLWDLALEDDPEADSAARGRDDLRDLPPQLYFVHWHPQIPGALACTAADSFHVFKPANFGDGQK</sequence>
<evidence type="ECO:0000313" key="7">
    <source>
        <dbReference type="Proteomes" id="UP000013827"/>
    </source>
</evidence>
<proteinExistence type="predicted"/>
<reference evidence="7" key="1">
    <citation type="journal article" date="2013" name="Nature">
        <title>Pan genome of the phytoplankton Emiliania underpins its global distribution.</title>
        <authorList>
            <person name="Read B.A."/>
            <person name="Kegel J."/>
            <person name="Klute M.J."/>
            <person name="Kuo A."/>
            <person name="Lefebvre S.C."/>
            <person name="Maumus F."/>
            <person name="Mayer C."/>
            <person name="Miller J."/>
            <person name="Monier A."/>
            <person name="Salamov A."/>
            <person name="Young J."/>
            <person name="Aguilar M."/>
            <person name="Claverie J.M."/>
            <person name="Frickenhaus S."/>
            <person name="Gonzalez K."/>
            <person name="Herman E.K."/>
            <person name="Lin Y.C."/>
            <person name="Napier J."/>
            <person name="Ogata H."/>
            <person name="Sarno A.F."/>
            <person name="Shmutz J."/>
            <person name="Schroeder D."/>
            <person name="de Vargas C."/>
            <person name="Verret F."/>
            <person name="von Dassow P."/>
            <person name="Valentin K."/>
            <person name="Van de Peer Y."/>
            <person name="Wheeler G."/>
            <person name="Dacks J.B."/>
            <person name="Delwiche C.F."/>
            <person name="Dyhrman S.T."/>
            <person name="Glockner G."/>
            <person name="John U."/>
            <person name="Richards T."/>
            <person name="Worden A.Z."/>
            <person name="Zhang X."/>
            <person name="Grigoriev I.V."/>
            <person name="Allen A.E."/>
            <person name="Bidle K."/>
            <person name="Borodovsky M."/>
            <person name="Bowler C."/>
            <person name="Brownlee C."/>
            <person name="Cock J.M."/>
            <person name="Elias M."/>
            <person name="Gladyshev V.N."/>
            <person name="Groth M."/>
            <person name="Guda C."/>
            <person name="Hadaegh A."/>
            <person name="Iglesias-Rodriguez M.D."/>
            <person name="Jenkins J."/>
            <person name="Jones B.M."/>
            <person name="Lawson T."/>
            <person name="Leese F."/>
            <person name="Lindquist E."/>
            <person name="Lobanov A."/>
            <person name="Lomsadze A."/>
            <person name="Malik S.B."/>
            <person name="Marsh M.E."/>
            <person name="Mackinder L."/>
            <person name="Mock T."/>
            <person name="Mueller-Roeber B."/>
            <person name="Pagarete A."/>
            <person name="Parker M."/>
            <person name="Probert I."/>
            <person name="Quesneville H."/>
            <person name="Raines C."/>
            <person name="Rensing S.A."/>
            <person name="Riano-Pachon D.M."/>
            <person name="Richier S."/>
            <person name="Rokitta S."/>
            <person name="Shiraiwa Y."/>
            <person name="Soanes D.M."/>
            <person name="van der Giezen M."/>
            <person name="Wahlund T.M."/>
            <person name="Williams B."/>
            <person name="Wilson W."/>
            <person name="Wolfe G."/>
            <person name="Wurch L.L."/>
        </authorList>
    </citation>
    <scope>NUCLEOTIDE SEQUENCE</scope>
</reference>
<evidence type="ECO:0000256" key="2">
    <source>
        <dbReference type="ARBA" id="ARBA00022737"/>
    </source>
</evidence>
<dbReference type="InterPro" id="IPR051972">
    <property type="entry name" value="Glutamate-rich_WD_repeat"/>
</dbReference>
<organism evidence="6 7">
    <name type="scientific">Emiliania huxleyi (strain CCMP1516)</name>
    <dbReference type="NCBI Taxonomy" id="280463"/>
    <lineage>
        <taxon>Eukaryota</taxon>
        <taxon>Haptista</taxon>
        <taxon>Haptophyta</taxon>
        <taxon>Prymnesiophyceae</taxon>
        <taxon>Isochrysidales</taxon>
        <taxon>Noelaerhabdaceae</taxon>
        <taxon>Emiliania</taxon>
    </lineage>
</organism>
<dbReference type="PRINTS" id="PR00320">
    <property type="entry name" value="GPROTEINBRPT"/>
</dbReference>
<feature type="repeat" description="WD" evidence="4">
    <location>
        <begin position="268"/>
        <end position="304"/>
    </location>
</feature>
<feature type="repeat" description="WD" evidence="4">
    <location>
        <begin position="219"/>
        <end position="252"/>
    </location>
</feature>
<dbReference type="RefSeq" id="XP_005763065.1">
    <property type="nucleotide sequence ID" value="XM_005763008.1"/>
</dbReference>
<reference evidence="6" key="2">
    <citation type="submission" date="2024-10" db="UniProtKB">
        <authorList>
            <consortium name="EnsemblProtists"/>
        </authorList>
    </citation>
    <scope>IDENTIFICATION</scope>
</reference>
<dbReference type="KEGG" id="ehx:EMIHUDRAFT_215379"/>
<dbReference type="InterPro" id="IPR001680">
    <property type="entry name" value="WD40_rpt"/>
</dbReference>
<dbReference type="PROSITE" id="PS50294">
    <property type="entry name" value="WD_REPEATS_REGION"/>
    <property type="match status" value="2"/>
</dbReference>
<dbReference type="PaxDb" id="2903-EOD10636"/>
<dbReference type="AlphaFoldDB" id="A0A0D3IHA1"/>
<dbReference type="Pfam" id="PF12265">
    <property type="entry name" value="CAF1C_H4-bd"/>
    <property type="match status" value="1"/>
</dbReference>
<dbReference type="STRING" id="2903.R1DIJ2"/>
<dbReference type="EnsemblProtists" id="EOD10636">
    <property type="protein sequence ID" value="EOD10636"/>
    <property type="gene ID" value="EMIHUDRAFT_215379"/>
</dbReference>
<dbReference type="GO" id="GO:0042254">
    <property type="term" value="P:ribosome biogenesis"/>
    <property type="evidence" value="ECO:0007669"/>
    <property type="project" value="TreeGrafter"/>
</dbReference>
<evidence type="ECO:0000256" key="1">
    <source>
        <dbReference type="ARBA" id="ARBA00022574"/>
    </source>
</evidence>
<dbReference type="InterPro" id="IPR020472">
    <property type="entry name" value="WD40_PAC1"/>
</dbReference>
<dbReference type="GO" id="GO:0005730">
    <property type="term" value="C:nucleolus"/>
    <property type="evidence" value="ECO:0007669"/>
    <property type="project" value="TreeGrafter"/>
</dbReference>
<feature type="domain" description="Histone-binding protein RBBP4-like N-terminal" evidence="5">
    <location>
        <begin position="25"/>
        <end position="92"/>
    </location>
</feature>
<keyword evidence="7" id="KW-1185">Reference proteome</keyword>
<dbReference type="GeneID" id="17256835"/>
<evidence type="ECO:0000256" key="4">
    <source>
        <dbReference type="PROSITE-ProRule" id="PRU00221"/>
    </source>
</evidence>
<evidence type="ECO:0000256" key="3">
    <source>
        <dbReference type="ARBA" id="ARBA00040876"/>
    </source>
</evidence>
<keyword evidence="1 4" id="KW-0853">WD repeat</keyword>
<dbReference type="SMART" id="SM00320">
    <property type="entry name" value="WD40"/>
    <property type="match status" value="5"/>
</dbReference>
<dbReference type="InterPro" id="IPR036322">
    <property type="entry name" value="WD40_repeat_dom_sf"/>
</dbReference>
<dbReference type="InterPro" id="IPR022052">
    <property type="entry name" value="Histone-bd_RBBP4-like_N"/>
</dbReference>
<evidence type="ECO:0000313" key="6">
    <source>
        <dbReference type="EnsemblProtists" id="EOD10636"/>
    </source>
</evidence>
<keyword evidence="2" id="KW-0677">Repeat</keyword>
<dbReference type="PROSITE" id="PS50082">
    <property type="entry name" value="WD_REPEATS_2"/>
    <property type="match status" value="2"/>
</dbReference>
<dbReference type="eggNOG" id="KOG0302">
    <property type="taxonomic scope" value="Eukaryota"/>
</dbReference>
<dbReference type="SUPFAM" id="SSF50978">
    <property type="entry name" value="WD40 repeat-like"/>
    <property type="match status" value="1"/>
</dbReference>
<dbReference type="Proteomes" id="UP000013827">
    <property type="component" value="Unassembled WGS sequence"/>
</dbReference>
<dbReference type="OMA" id="RHWKPNA"/>
<dbReference type="Pfam" id="PF00400">
    <property type="entry name" value="WD40"/>
    <property type="match status" value="2"/>
</dbReference>
<dbReference type="Gene3D" id="2.130.10.10">
    <property type="entry name" value="YVTN repeat-like/Quinoprotein amine dehydrogenase"/>
    <property type="match status" value="1"/>
</dbReference>
<dbReference type="PANTHER" id="PTHR45903">
    <property type="entry name" value="GLUTAMATE-RICH WD REPEAT-CONTAINING PROTEIN 1"/>
    <property type="match status" value="1"/>
</dbReference>
<dbReference type="HOGENOM" id="CLU_025272_2_1_1"/>
<dbReference type="InterPro" id="IPR015943">
    <property type="entry name" value="WD40/YVTN_repeat-like_dom_sf"/>
</dbReference>